<keyword evidence="3" id="KW-0540">Nuclease</keyword>
<dbReference type="GO" id="GO:0006281">
    <property type="term" value="P:DNA repair"/>
    <property type="evidence" value="ECO:0007669"/>
    <property type="project" value="InterPro"/>
</dbReference>
<feature type="region of interest" description="Disordered" evidence="7">
    <location>
        <begin position="580"/>
        <end position="599"/>
    </location>
</feature>
<dbReference type="Gene3D" id="3.90.1640.30">
    <property type="match status" value="1"/>
</dbReference>
<evidence type="ECO:0000256" key="4">
    <source>
        <dbReference type="ARBA" id="ARBA00022801"/>
    </source>
</evidence>
<dbReference type="GO" id="GO:0008409">
    <property type="term" value="F:5'-3' exonuclease activity"/>
    <property type="evidence" value="ECO:0007669"/>
    <property type="project" value="InterPro"/>
</dbReference>
<evidence type="ECO:0000256" key="1">
    <source>
        <dbReference type="ARBA" id="ARBA00005915"/>
    </source>
</evidence>
<keyword evidence="6" id="KW-0175">Coiled coil</keyword>
<evidence type="ECO:0000313" key="11">
    <source>
        <dbReference type="EMBL" id="CBH22732.1"/>
    </source>
</evidence>
<dbReference type="RefSeq" id="WP_013060225.1">
    <property type="nucleotide sequence ID" value="NC_014028.1"/>
</dbReference>
<feature type="region of interest" description="Disordered" evidence="7">
    <location>
        <begin position="733"/>
        <end position="753"/>
    </location>
</feature>
<evidence type="ECO:0000259" key="8">
    <source>
        <dbReference type="Pfam" id="PF01368"/>
    </source>
</evidence>
<dbReference type="InterPro" id="IPR038763">
    <property type="entry name" value="DHH_sf"/>
</dbReference>
<evidence type="ECO:0000256" key="7">
    <source>
        <dbReference type="SAM" id="MobiDB-lite"/>
    </source>
</evidence>
<comment type="similarity">
    <text evidence="1">Belongs to the RecJ family.</text>
</comment>
<dbReference type="InterPro" id="IPR041122">
    <property type="entry name" value="RecJ_OB"/>
</dbReference>
<dbReference type="HOGENOM" id="CLU_009736_5_2_10"/>
<feature type="domain" description="DDH" evidence="8">
    <location>
        <begin position="77"/>
        <end position="230"/>
    </location>
</feature>
<dbReference type="Proteomes" id="UP000000933">
    <property type="component" value="Plasmid pSR56"/>
</dbReference>
<dbReference type="GO" id="GO:0006310">
    <property type="term" value="P:DNA recombination"/>
    <property type="evidence" value="ECO:0007669"/>
    <property type="project" value="InterPro"/>
</dbReference>
<dbReference type="Gene3D" id="3.10.310.30">
    <property type="match status" value="1"/>
</dbReference>
<name>D5H492_SALRM</name>
<feature type="coiled-coil region" evidence="6">
    <location>
        <begin position="311"/>
        <end position="338"/>
    </location>
</feature>
<gene>
    <name evidence="11" type="primary">recJ</name>
    <name evidence="11" type="ORF">SRM_p56014</name>
</gene>
<evidence type="ECO:0000313" key="12">
    <source>
        <dbReference type="Proteomes" id="UP000000933"/>
    </source>
</evidence>
<keyword evidence="4 11" id="KW-0378">Hydrolase</keyword>
<geneLocation type="plasmid" evidence="11 12">
    <name>pSR56</name>
</geneLocation>
<evidence type="ECO:0000256" key="2">
    <source>
        <dbReference type="ARBA" id="ARBA00019841"/>
    </source>
</evidence>
<dbReference type="GO" id="GO:0003676">
    <property type="term" value="F:nucleic acid binding"/>
    <property type="evidence" value="ECO:0007669"/>
    <property type="project" value="InterPro"/>
</dbReference>
<feature type="domain" description="DHHA1" evidence="9">
    <location>
        <begin position="349"/>
        <end position="455"/>
    </location>
</feature>
<accession>D5H492</accession>
<evidence type="ECO:0000256" key="5">
    <source>
        <dbReference type="ARBA" id="ARBA00022839"/>
    </source>
</evidence>
<dbReference type="InterPro" id="IPR004610">
    <property type="entry name" value="RecJ"/>
</dbReference>
<dbReference type="PANTHER" id="PTHR30255:SF2">
    <property type="entry name" value="SINGLE-STRANDED-DNA-SPECIFIC EXONUCLEASE RECJ"/>
    <property type="match status" value="1"/>
</dbReference>
<dbReference type="PATRIC" id="fig|761659.10.peg.3393"/>
<dbReference type="NCBIfam" id="TIGR00644">
    <property type="entry name" value="recJ"/>
    <property type="match status" value="1"/>
</dbReference>
<dbReference type="SUPFAM" id="SSF64182">
    <property type="entry name" value="DHH phosphoesterases"/>
    <property type="match status" value="1"/>
</dbReference>
<keyword evidence="11" id="KW-0614">Plasmid</keyword>
<dbReference type="Pfam" id="PF17768">
    <property type="entry name" value="RecJ_OB"/>
    <property type="match status" value="1"/>
</dbReference>
<dbReference type="InterPro" id="IPR001667">
    <property type="entry name" value="DDH_dom"/>
</dbReference>
<dbReference type="InterPro" id="IPR051673">
    <property type="entry name" value="SSDNA_exonuclease_RecJ"/>
</dbReference>
<feature type="domain" description="RecJ OB" evidence="10">
    <location>
        <begin position="473"/>
        <end position="575"/>
    </location>
</feature>
<evidence type="ECO:0000259" key="9">
    <source>
        <dbReference type="Pfam" id="PF02272"/>
    </source>
</evidence>
<reference evidence="11 12" key="1">
    <citation type="journal article" date="2010" name="ISME J.">
        <title>Fine-scale evolution: genomic, phenotypic and ecological differentiation in two coexisting Salinibacter ruber strains.</title>
        <authorList>
            <person name="Pena A."/>
            <person name="Teeling H."/>
            <person name="Huerta-Cepas J."/>
            <person name="Santos F."/>
            <person name="Yarza P."/>
            <person name="Brito-Echeverria J."/>
            <person name="Lucio M."/>
            <person name="Schmitt-Kopplin P."/>
            <person name="Meseguer I."/>
            <person name="Schenowitz C."/>
            <person name="Dossat C."/>
            <person name="Barbe V."/>
            <person name="Dopazo J."/>
            <person name="Rossello-Mora R."/>
            <person name="Schuler M."/>
            <person name="Glockner F.O."/>
            <person name="Amann R."/>
            <person name="Gabaldon T."/>
            <person name="Anton J."/>
        </authorList>
    </citation>
    <scope>NUCLEOTIDE SEQUENCE [LARGE SCALE GENOMIC DNA]</scope>
    <source>
        <strain evidence="11 12">M8</strain>
        <plasmid evidence="12">pSR56</plasmid>
    </source>
</reference>
<dbReference type="AlphaFoldDB" id="D5H492"/>
<evidence type="ECO:0000259" key="10">
    <source>
        <dbReference type="Pfam" id="PF17768"/>
    </source>
</evidence>
<evidence type="ECO:0000256" key="3">
    <source>
        <dbReference type="ARBA" id="ARBA00022722"/>
    </source>
</evidence>
<dbReference type="Pfam" id="PF02272">
    <property type="entry name" value="DHHA1"/>
    <property type="match status" value="1"/>
</dbReference>
<dbReference type="KEGG" id="srm:SRM_p56014"/>
<evidence type="ECO:0000256" key="6">
    <source>
        <dbReference type="SAM" id="Coils"/>
    </source>
</evidence>
<sequence>MAEWTTPSSPPVPDGLEDLAGGNALVAKLLAQLGIQSVEDARPFLDPAAYDPAPPEALPDLEKGVSRIRSAIERGEQVLVWGDFDVDGQTSTALLVEALRELGADVGFHVPHRERESHGVNWEHLEGYLDDGVGVVLTCDTGVSSHEPIRKALDRGVDVVVTDHHDLPSRLPPAEALINPKRLPERHPLGTLPGVGVAYKFVQKLAEGQNLTEGTRLRPTGYLDLVALGIVADIAVLRGDTRYLLQQGLEKLRETERPGLKAVMDNANVTREEADEEDIGYRIGPRLNAVGRLGDANISIPLLTTEDPGEARAIADDLEELNDRRKLLTAQVFEAARRKLRWEPELLQTAVLVLYGEQWPAGVIGIVAHRLTEKYYKPTILLTSASEEYSRKEGDSEDQEALTRGSARSVEDLNITAAIADHADMLQSFGGHPMAAGVTLPKAKIDRFRRLVSRSIVGQKGGEEIVETLQINSYLSLEELTLQLADDLRQVAPFGPGNREPVFACRNLQVSEYEKIGSDGSHLKVTVTGPESASREVLWWNAGEEDLPSGIFDLAVTVSTNVFRGERSLQLTWEDSRVRRKETGEDTEEGRSTEVIGHRGEGGLEDTLRALADRGGAQVWMEACQVDGVGAKSRLELTPCEELVLGTLPPSRSVLKEALAACEPERIHVVGLSPATAGLEGFTRRLLGLCKHAIRSGKAAPLPKLAAAMGHEERTVRLGLQWLEERGQIQAAKTGQKLSIKPGSTSGEADSSLEQALEEALQEARAFRKYALRGEAPLAKRSAAK</sequence>
<feature type="compositionally biased region" description="Polar residues" evidence="7">
    <location>
        <begin position="733"/>
        <end position="747"/>
    </location>
</feature>
<dbReference type="PANTHER" id="PTHR30255">
    <property type="entry name" value="SINGLE-STRANDED-DNA-SPECIFIC EXONUCLEASE RECJ"/>
    <property type="match status" value="1"/>
</dbReference>
<dbReference type="Pfam" id="PF01368">
    <property type="entry name" value="DHH"/>
    <property type="match status" value="1"/>
</dbReference>
<dbReference type="InterPro" id="IPR003156">
    <property type="entry name" value="DHHA1_dom"/>
</dbReference>
<proteinExistence type="inferred from homology"/>
<keyword evidence="5 11" id="KW-0269">Exonuclease</keyword>
<dbReference type="EMBL" id="FP565811">
    <property type="protein sequence ID" value="CBH22732.1"/>
    <property type="molecule type" value="Genomic_DNA"/>
</dbReference>
<reference evidence="12" key="2">
    <citation type="submission" date="2010-04" db="EMBL/GenBank/DDBJ databases">
        <title>Genome sequence of Salinibacter ruber M8.</title>
        <authorList>
            <consortium name="Genoscope"/>
        </authorList>
    </citation>
    <scope>NUCLEOTIDE SEQUENCE [LARGE SCALE GENOMIC DNA]</scope>
    <source>
        <strain evidence="12">M8</strain>
        <plasmid evidence="12">pSR56</plasmid>
    </source>
</reference>
<organism evidence="11 12">
    <name type="scientific">Salinibacter ruber (strain M8)</name>
    <dbReference type="NCBI Taxonomy" id="761659"/>
    <lineage>
        <taxon>Bacteria</taxon>
        <taxon>Pseudomonadati</taxon>
        <taxon>Rhodothermota</taxon>
        <taxon>Rhodothermia</taxon>
        <taxon>Rhodothermales</taxon>
        <taxon>Salinibacteraceae</taxon>
        <taxon>Salinibacter</taxon>
    </lineage>
</organism>
<protein>
    <recommendedName>
        <fullName evidence="2">Single-stranded-DNA-specific exonuclease RecJ</fullName>
    </recommendedName>
</protein>